<reference evidence="2 3" key="1">
    <citation type="submission" date="2017-03" db="EMBL/GenBank/DDBJ databases">
        <title>Foreign affairs: Plasmid Transfer between Roseobacters and Rhizobia.</title>
        <authorList>
            <person name="Bartling P."/>
            <person name="Bunk B."/>
            <person name="Overmann J."/>
            <person name="Brinkmann H."/>
            <person name="Petersen J."/>
        </authorList>
    </citation>
    <scope>NUCLEOTIDE SEQUENCE [LARGE SCALE GENOMIC DNA]</scope>
    <source>
        <strain evidence="2 3">MACL11</strain>
    </source>
</reference>
<dbReference type="Gene3D" id="3.40.50.10540">
    <property type="entry name" value="Crotonobetainyl-coa:carnitine coa-transferase, domain 1"/>
    <property type="match status" value="1"/>
</dbReference>
<dbReference type="Gene3D" id="3.30.1540.10">
    <property type="entry name" value="formyl-coa transferase, domain 3"/>
    <property type="match status" value="1"/>
</dbReference>
<dbReference type="SUPFAM" id="SSF89796">
    <property type="entry name" value="CoA-transferase family III (CaiB/BaiF)"/>
    <property type="match status" value="1"/>
</dbReference>
<sequence>MDPINDIRPFEGIRVLDITHVLAAPFATYQLAVFGADVIKIENPHEPEQTRIDGSDPQLSADNIGTHFIIQNGGKRSLTLDLKTEQGREILRKLVPGADILVENFRPGALKALGLGYEDLRKLNPRLIYASMSAFGQDGPRGGQTGYDQVIQAVSGLMMVNGTADMVPMKVGTPAVDYSTGAMGAFALAAALFQRERTGLGQYIDLSMLDTALMLMGAHLTNYSRSGKEPKAGGNRHEFSTCGLYDTADGKLQIAAINLRQQARLWKALGHPELVKTNNGERRKGADAERAILLPILLTKTAAEWENWFQDHHIPAARIWTLPETLAHGQLESRDILHHYEDEPGIPGKITAPKAAFKLDHGGARIDRPPPRLGEHNEELLAELGYSAEEIANLRATGAI</sequence>
<dbReference type="PANTHER" id="PTHR48207">
    <property type="entry name" value="SUCCINATE--HYDROXYMETHYLGLUTARATE COA-TRANSFERASE"/>
    <property type="match status" value="1"/>
</dbReference>
<dbReference type="EC" id="2.8.3.15" evidence="2"/>
<protein>
    <submittedName>
        <fullName evidence="2">Succinyl-CoA:(R)-benzylsuccinate CoA-transferase subunit BbsE</fullName>
        <ecNumber evidence="2">2.8.3.15</ecNumber>
    </submittedName>
</protein>
<dbReference type="RefSeq" id="WP_018062961.1">
    <property type="nucleotide sequence ID" value="NZ_AQWH01000001.1"/>
</dbReference>
<dbReference type="Proteomes" id="UP000191135">
    <property type="component" value="Chromosome"/>
</dbReference>
<keyword evidence="3" id="KW-1185">Reference proteome</keyword>
<dbReference type="InterPro" id="IPR044855">
    <property type="entry name" value="CoA-Trfase_III_dom3_sf"/>
</dbReference>
<keyword evidence="1 2" id="KW-0808">Transferase</keyword>
<dbReference type="InterPro" id="IPR050483">
    <property type="entry name" value="CoA-transferase_III_domain"/>
</dbReference>
<dbReference type="EMBL" id="CP020330">
    <property type="protein sequence ID" value="AQZ51176.1"/>
    <property type="molecule type" value="Genomic_DNA"/>
</dbReference>
<dbReference type="STRING" id="1122214.Mame_01834"/>
<dbReference type="AlphaFoldDB" id="A0A1U9Z0E9"/>
<accession>A0A1U9Z0E9</accession>
<evidence type="ECO:0000256" key="1">
    <source>
        <dbReference type="ARBA" id="ARBA00022679"/>
    </source>
</evidence>
<dbReference type="InterPro" id="IPR003673">
    <property type="entry name" value="CoA-Trfase_fam_III"/>
</dbReference>
<proteinExistence type="predicted"/>
<dbReference type="eggNOG" id="COG1804">
    <property type="taxonomic scope" value="Bacteria"/>
</dbReference>
<organism evidence="2 3">
    <name type="scientific">Martelella mediterranea DSM 17316</name>
    <dbReference type="NCBI Taxonomy" id="1122214"/>
    <lineage>
        <taxon>Bacteria</taxon>
        <taxon>Pseudomonadati</taxon>
        <taxon>Pseudomonadota</taxon>
        <taxon>Alphaproteobacteria</taxon>
        <taxon>Hyphomicrobiales</taxon>
        <taxon>Aurantimonadaceae</taxon>
        <taxon>Martelella</taxon>
    </lineage>
</organism>
<dbReference type="KEGG" id="mmed:Mame_01834"/>
<dbReference type="PANTHER" id="PTHR48207:SF3">
    <property type="entry name" value="SUCCINATE--HYDROXYMETHYLGLUTARATE COA-TRANSFERASE"/>
    <property type="match status" value="1"/>
</dbReference>
<dbReference type="InterPro" id="IPR023606">
    <property type="entry name" value="CoA-Trfase_III_dom_1_sf"/>
</dbReference>
<dbReference type="Pfam" id="PF02515">
    <property type="entry name" value="CoA_transf_3"/>
    <property type="match status" value="1"/>
</dbReference>
<dbReference type="GO" id="GO:0033877">
    <property type="term" value="F:succinyl-CoA:(R)-benzylsuccinate CoA-transferase activity"/>
    <property type="evidence" value="ECO:0007669"/>
    <property type="project" value="UniProtKB-EC"/>
</dbReference>
<gene>
    <name evidence="2" type="primary">bbsE_2</name>
    <name evidence="2" type="ORF">Mame_01834</name>
</gene>
<evidence type="ECO:0000313" key="3">
    <source>
        <dbReference type="Proteomes" id="UP000191135"/>
    </source>
</evidence>
<name>A0A1U9Z0E9_9HYPH</name>
<evidence type="ECO:0000313" key="2">
    <source>
        <dbReference type="EMBL" id="AQZ51176.1"/>
    </source>
</evidence>